<reference evidence="2" key="1">
    <citation type="submission" date="2021-01" db="EMBL/GenBank/DDBJ databases">
        <authorList>
            <person name="Kaushik A."/>
        </authorList>
    </citation>
    <scope>NUCLEOTIDE SEQUENCE</scope>
    <source>
        <strain evidence="2">AG1-1C</strain>
    </source>
</reference>
<proteinExistence type="predicted"/>
<dbReference type="AlphaFoldDB" id="A0A8H2XF73"/>
<evidence type="ECO:0000256" key="1">
    <source>
        <dbReference type="SAM" id="MobiDB-lite"/>
    </source>
</evidence>
<comment type="caution">
    <text evidence="2">The sequence shown here is derived from an EMBL/GenBank/DDBJ whole genome shotgun (WGS) entry which is preliminary data.</text>
</comment>
<dbReference type="Proteomes" id="UP000663846">
    <property type="component" value="Unassembled WGS sequence"/>
</dbReference>
<gene>
    <name evidence="2" type="ORF">RDB_LOCUS90183</name>
</gene>
<protein>
    <submittedName>
        <fullName evidence="2">Uncharacterized protein</fullName>
    </submittedName>
</protein>
<evidence type="ECO:0000313" key="2">
    <source>
        <dbReference type="EMBL" id="CAE6422293.1"/>
    </source>
</evidence>
<sequence length="512" mass="58172">MSSRWRSHLSHEFDSSDEDSSPFDRYRRQWHMPAFERLPYRDLGLESVASVYSGETAVDPSSYATSIYSYPRSASPSNVEKNINIGIVDKKTCFDYVRHGTIIAPRSVREMQWCTEQSGDADEFIILRIEDEKNGGEVYVRFKSYSGGGTMGDTAHSISQLLTPDMSSHATLSFEKGIDYQAVVDIRMKMSLMHRIPVDGKKRAFLTAEFVEMLSLHIGEGVSLCTPQDLCEIWPSVPTSDRRLFELRWYEIQDGSGAEFIVLLINGSSDLSSYEDWWVRLERVEMSDQAAISMRSDAVIHPGSALKHRMTFDDGVPFGDVIDVLRSVPIGLNPVTEDSWFYASTIAHKISMQVGDDLGECSINDLKEIWSGERGSQMLVNRTQSFTEQEAPGISSQFLLFNISLDKHDRRGLWVRFGKSMDGDEDSASISKCRRRLLSKGSNLDADAAFEDLKFGEMMSTPHRINAEREAESQRKSITSIGPEEIIRRLSQTRDYVYWFRDIKPEATWTLR</sequence>
<name>A0A8H2XF73_9AGAM</name>
<organism evidence="2 3">
    <name type="scientific">Rhizoctonia solani</name>
    <dbReference type="NCBI Taxonomy" id="456999"/>
    <lineage>
        <taxon>Eukaryota</taxon>
        <taxon>Fungi</taxon>
        <taxon>Dikarya</taxon>
        <taxon>Basidiomycota</taxon>
        <taxon>Agaricomycotina</taxon>
        <taxon>Agaricomycetes</taxon>
        <taxon>Cantharellales</taxon>
        <taxon>Ceratobasidiaceae</taxon>
        <taxon>Rhizoctonia</taxon>
    </lineage>
</organism>
<evidence type="ECO:0000313" key="3">
    <source>
        <dbReference type="Proteomes" id="UP000663846"/>
    </source>
</evidence>
<dbReference type="EMBL" id="CAJMWS010000322">
    <property type="protein sequence ID" value="CAE6422293.1"/>
    <property type="molecule type" value="Genomic_DNA"/>
</dbReference>
<feature type="region of interest" description="Disordered" evidence="1">
    <location>
        <begin position="1"/>
        <end position="22"/>
    </location>
</feature>
<accession>A0A8H2XF73</accession>